<dbReference type="InterPro" id="IPR027417">
    <property type="entry name" value="P-loop_NTPase"/>
</dbReference>
<dbReference type="FunFam" id="3.40.50.300:FF:000664">
    <property type="entry name" value="Uncharacterized protein, isoform B"/>
    <property type="match status" value="1"/>
</dbReference>
<dbReference type="GO" id="GO:0005246">
    <property type="term" value="F:calcium channel regulator activity"/>
    <property type="evidence" value="ECO:0007669"/>
    <property type="project" value="TreeGrafter"/>
</dbReference>
<dbReference type="SMART" id="SM00175">
    <property type="entry name" value="RAB"/>
    <property type="match status" value="1"/>
</dbReference>
<dbReference type="InterPro" id="IPR005225">
    <property type="entry name" value="Small_GTP-bd"/>
</dbReference>
<evidence type="ECO:0000313" key="4">
    <source>
        <dbReference type="EMBL" id="KAF7996727.1"/>
    </source>
</evidence>
<comment type="similarity">
    <text evidence="1">Belongs to the small GTPase superfamily. RGK family.</text>
</comment>
<dbReference type="NCBIfam" id="TIGR00231">
    <property type="entry name" value="small_GTP"/>
    <property type="match status" value="1"/>
</dbReference>
<organism evidence="4 5">
    <name type="scientific">Aphidius gifuensis</name>
    <name type="common">Parasitoid wasp</name>
    <dbReference type="NCBI Taxonomy" id="684658"/>
    <lineage>
        <taxon>Eukaryota</taxon>
        <taxon>Metazoa</taxon>
        <taxon>Ecdysozoa</taxon>
        <taxon>Arthropoda</taxon>
        <taxon>Hexapoda</taxon>
        <taxon>Insecta</taxon>
        <taxon>Pterygota</taxon>
        <taxon>Neoptera</taxon>
        <taxon>Endopterygota</taxon>
        <taxon>Hymenoptera</taxon>
        <taxon>Apocrita</taxon>
        <taxon>Ichneumonoidea</taxon>
        <taxon>Braconidae</taxon>
        <taxon>Aphidiinae</taxon>
        <taxon>Aphidius</taxon>
    </lineage>
</organism>
<dbReference type="PANTHER" id="PTHR45775">
    <property type="entry name" value="RAD, GEM/KIR FAMILY MEMBER 2, ISOFORM C"/>
    <property type="match status" value="1"/>
</dbReference>
<accession>A0A834Y4N6</accession>
<dbReference type="PROSITE" id="PS51421">
    <property type="entry name" value="RAS"/>
    <property type="match status" value="1"/>
</dbReference>
<feature type="compositionally biased region" description="Gly residues" evidence="3">
    <location>
        <begin position="221"/>
        <end position="233"/>
    </location>
</feature>
<dbReference type="SUPFAM" id="SSF52540">
    <property type="entry name" value="P-loop containing nucleoside triphosphate hydrolases"/>
    <property type="match status" value="1"/>
</dbReference>
<protein>
    <submittedName>
        <fullName evidence="4">Uncharacterized protein</fullName>
    </submittedName>
</protein>
<dbReference type="GO" id="GO:0005886">
    <property type="term" value="C:plasma membrane"/>
    <property type="evidence" value="ECO:0007669"/>
    <property type="project" value="TreeGrafter"/>
</dbReference>
<dbReference type="EMBL" id="JACMRX010000001">
    <property type="protein sequence ID" value="KAF7996727.1"/>
    <property type="molecule type" value="Genomic_DNA"/>
</dbReference>
<dbReference type="PROSITE" id="PS51419">
    <property type="entry name" value="RAB"/>
    <property type="match status" value="1"/>
</dbReference>
<dbReference type="InterPro" id="IPR001806">
    <property type="entry name" value="Small_GTPase"/>
</dbReference>
<keyword evidence="2" id="KW-0597">Phosphoprotein</keyword>
<feature type="compositionally biased region" description="Low complexity" evidence="3">
    <location>
        <begin position="150"/>
        <end position="161"/>
    </location>
</feature>
<evidence type="ECO:0000313" key="5">
    <source>
        <dbReference type="Proteomes" id="UP000639338"/>
    </source>
</evidence>
<dbReference type="GO" id="GO:0003924">
    <property type="term" value="F:GTPase activity"/>
    <property type="evidence" value="ECO:0007669"/>
    <property type="project" value="InterPro"/>
</dbReference>
<sequence length="519" mass="57099">MATSTVTRYHQATSDKCQDIVQKSTILTCPPSNFPDKFQDFFAALTEDTDDLPNMLEDKLIPRKGGNEEDDKINRRWGKRAFQRRSSEIEVRLHRTSGLGNTVTNQQSIDNNAKSPTTSRRRSSSIAVARPTPDLHRFLQAEAGPWGHLSPSPRSPTRISPCLVSSTSQHLSPSPTSPAPPGICLRRPEKQHRARTSSMPAVPRHRPMLAETKRGNLASGSGSGSGTGGTVGDGDGEDDGVEYYRLRSFSITANGVFNLGDSLKSRRSRSINSVTSSGTSCSSTRDARLLSSASQHSCIEGDEGADNTSRVATYKVGMLGASGVGKTALTAQFTTSEYICAYDASLDDEYGQKSVSVMIDGQETDLEIIDHPASEMAVESFCATYNPDVYVVVYSVVDRRSLKMAEETLLYLWKSDYMASHGVILVGNKVDLERKREVPSIVGRRIANSCGCKFIETSSGLAHHVDELLVGILAQIKLNPQRDRDQATRRRRSKHRRRILKHLLGFKRKTKSCENLFTL</sequence>
<dbReference type="Pfam" id="PF00071">
    <property type="entry name" value="Ras"/>
    <property type="match status" value="1"/>
</dbReference>
<feature type="region of interest" description="Disordered" evidence="3">
    <location>
        <begin position="97"/>
        <end position="237"/>
    </location>
</feature>
<dbReference type="PRINTS" id="PR00449">
    <property type="entry name" value="RASTRNSFRMNG"/>
</dbReference>
<dbReference type="OrthoDB" id="5239715at2759"/>
<evidence type="ECO:0000256" key="2">
    <source>
        <dbReference type="ARBA" id="ARBA00022553"/>
    </source>
</evidence>
<gene>
    <name evidence="4" type="ORF">HCN44_002373</name>
</gene>
<proteinExistence type="inferred from homology"/>
<name>A0A834Y4N6_APHGI</name>
<evidence type="ECO:0000256" key="3">
    <source>
        <dbReference type="SAM" id="MobiDB-lite"/>
    </source>
</evidence>
<evidence type="ECO:0000256" key="1">
    <source>
        <dbReference type="ARBA" id="ARBA00008846"/>
    </source>
</evidence>
<feature type="compositionally biased region" description="Polar residues" evidence="3">
    <location>
        <begin position="98"/>
        <end position="118"/>
    </location>
</feature>
<comment type="caution">
    <text evidence="4">The sequence shown here is derived from an EMBL/GenBank/DDBJ whole genome shotgun (WGS) entry which is preliminary data.</text>
</comment>
<dbReference type="SMART" id="SM00173">
    <property type="entry name" value="RAS"/>
    <property type="match status" value="1"/>
</dbReference>
<dbReference type="AlphaFoldDB" id="A0A834Y4N6"/>
<dbReference type="Gene3D" id="3.40.50.300">
    <property type="entry name" value="P-loop containing nucleotide triphosphate hydrolases"/>
    <property type="match status" value="1"/>
</dbReference>
<dbReference type="Proteomes" id="UP000639338">
    <property type="component" value="Unassembled WGS sequence"/>
</dbReference>
<dbReference type="SMART" id="SM00174">
    <property type="entry name" value="RHO"/>
    <property type="match status" value="1"/>
</dbReference>
<dbReference type="PANTHER" id="PTHR45775:SF6">
    <property type="entry name" value="RAD, GEM_KIR FAMILY MEMBER 2, ISOFORM C"/>
    <property type="match status" value="1"/>
</dbReference>
<dbReference type="InterPro" id="IPR051641">
    <property type="entry name" value="RGK_GTP-binding_reg"/>
</dbReference>
<reference evidence="4 5" key="1">
    <citation type="submission" date="2020-08" db="EMBL/GenBank/DDBJ databases">
        <title>Aphidius gifuensis genome sequencing and assembly.</title>
        <authorList>
            <person name="Du Z."/>
        </authorList>
    </citation>
    <scope>NUCLEOTIDE SEQUENCE [LARGE SCALE GENOMIC DNA]</scope>
    <source>
        <strain evidence="4">YNYX2018</strain>
        <tissue evidence="4">Adults</tissue>
    </source>
</reference>
<dbReference type="GO" id="GO:0005525">
    <property type="term" value="F:GTP binding"/>
    <property type="evidence" value="ECO:0007669"/>
    <property type="project" value="InterPro"/>
</dbReference>
<feature type="compositionally biased region" description="Polar residues" evidence="3">
    <location>
        <begin position="163"/>
        <end position="174"/>
    </location>
</feature>
<keyword evidence="5" id="KW-1185">Reference proteome</keyword>